<dbReference type="EMBL" id="CM047740">
    <property type="protein sequence ID" value="KAJ0040636.1"/>
    <property type="molecule type" value="Genomic_DNA"/>
</dbReference>
<dbReference type="Proteomes" id="UP001163603">
    <property type="component" value="Chromosome 5"/>
</dbReference>
<organism evidence="1 2">
    <name type="scientific">Pistacia integerrima</name>
    <dbReference type="NCBI Taxonomy" id="434235"/>
    <lineage>
        <taxon>Eukaryota</taxon>
        <taxon>Viridiplantae</taxon>
        <taxon>Streptophyta</taxon>
        <taxon>Embryophyta</taxon>
        <taxon>Tracheophyta</taxon>
        <taxon>Spermatophyta</taxon>
        <taxon>Magnoliopsida</taxon>
        <taxon>eudicotyledons</taxon>
        <taxon>Gunneridae</taxon>
        <taxon>Pentapetalae</taxon>
        <taxon>rosids</taxon>
        <taxon>malvids</taxon>
        <taxon>Sapindales</taxon>
        <taxon>Anacardiaceae</taxon>
        <taxon>Pistacia</taxon>
    </lineage>
</organism>
<reference evidence="2" key="1">
    <citation type="journal article" date="2023" name="G3 (Bethesda)">
        <title>Genome assembly and association tests identify interacting loci associated with vigor, precocity, and sex in interspecific pistachio rootstocks.</title>
        <authorList>
            <person name="Palmer W."/>
            <person name="Jacygrad E."/>
            <person name="Sagayaradj S."/>
            <person name="Cavanaugh K."/>
            <person name="Han R."/>
            <person name="Bertier L."/>
            <person name="Beede B."/>
            <person name="Kafkas S."/>
            <person name="Golino D."/>
            <person name="Preece J."/>
            <person name="Michelmore R."/>
        </authorList>
    </citation>
    <scope>NUCLEOTIDE SEQUENCE [LARGE SCALE GENOMIC DNA]</scope>
</reference>
<proteinExistence type="predicted"/>
<sequence>MEVFSKFLSETDSTVRLAIPTSALPHFENFGGRDLLVRDWTGQEWKFCFSIRKVGHPRPVFTGDWVRFAQAKRLQLNDLLIFTQLEHGQYRIEVFRVTDFELLATTQPQPRSSLPPETPKSPPPPPFHPSTAIAIPHHHPIFVFFFFFSPFFSSAASLSLPPTHHANHAPLPPETPKSPPPPPFHPLPPLQSLTTT</sequence>
<comment type="caution">
    <text evidence="1">The sequence shown here is derived from an EMBL/GenBank/DDBJ whole genome shotgun (WGS) entry which is preliminary data.</text>
</comment>
<accession>A0ACC0YTM8</accession>
<keyword evidence="2" id="KW-1185">Reference proteome</keyword>
<name>A0ACC0YTM8_9ROSI</name>
<protein>
    <submittedName>
        <fullName evidence="1">Uncharacterized protein</fullName>
    </submittedName>
</protein>
<evidence type="ECO:0000313" key="1">
    <source>
        <dbReference type="EMBL" id="KAJ0040636.1"/>
    </source>
</evidence>
<gene>
    <name evidence="1" type="ORF">Pint_28665</name>
</gene>
<evidence type="ECO:0000313" key="2">
    <source>
        <dbReference type="Proteomes" id="UP001163603"/>
    </source>
</evidence>